<proteinExistence type="predicted"/>
<comment type="caution">
    <text evidence="2">The sequence shown here is derived from an EMBL/GenBank/DDBJ whole genome shotgun (WGS) entry which is preliminary data.</text>
</comment>
<keyword evidence="1" id="KW-0472">Membrane</keyword>
<keyword evidence="1" id="KW-1133">Transmembrane helix</keyword>
<gene>
    <name evidence="2" type="ORF">GXW78_04850</name>
</gene>
<sequence length="52" mass="5750">MSDKSRLPPDARSDTTRVRQGKTLGTMRWVLLVSLITVVVAFLVAFAVMPMS</sequence>
<feature type="transmembrane region" description="Helical" evidence="1">
    <location>
        <begin position="29"/>
        <end position="49"/>
    </location>
</feature>
<evidence type="ECO:0000313" key="3">
    <source>
        <dbReference type="Proteomes" id="UP000698752"/>
    </source>
</evidence>
<evidence type="ECO:0000313" key="2">
    <source>
        <dbReference type="EMBL" id="MBR0648980.1"/>
    </source>
</evidence>
<dbReference type="EMBL" id="JAAEDI010000004">
    <property type="protein sequence ID" value="MBR0648980.1"/>
    <property type="molecule type" value="Genomic_DNA"/>
</dbReference>
<accession>A0ABS5EDD4</accession>
<dbReference type="Proteomes" id="UP000698752">
    <property type="component" value="Unassembled WGS sequence"/>
</dbReference>
<protein>
    <submittedName>
        <fullName evidence="2">Uncharacterized protein</fullName>
    </submittedName>
</protein>
<evidence type="ECO:0000256" key="1">
    <source>
        <dbReference type="SAM" id="Phobius"/>
    </source>
</evidence>
<keyword evidence="3" id="KW-1185">Reference proteome</keyword>
<dbReference type="RefSeq" id="WP_211866544.1">
    <property type="nucleotide sequence ID" value="NZ_JAAEDI010000004.1"/>
</dbReference>
<organism evidence="2 3">
    <name type="scientific">Neoroseomonas terrae</name>
    <dbReference type="NCBI Taxonomy" id="424799"/>
    <lineage>
        <taxon>Bacteria</taxon>
        <taxon>Pseudomonadati</taxon>
        <taxon>Pseudomonadota</taxon>
        <taxon>Alphaproteobacteria</taxon>
        <taxon>Acetobacterales</taxon>
        <taxon>Acetobacteraceae</taxon>
        <taxon>Neoroseomonas</taxon>
    </lineage>
</organism>
<keyword evidence="1" id="KW-0812">Transmembrane</keyword>
<reference evidence="3" key="1">
    <citation type="journal article" date="2021" name="Syst. Appl. Microbiol.">
        <title>Roseomonas hellenica sp. nov., isolated from roots of wild-growing Alkanna tinctoria.</title>
        <authorList>
            <person name="Rat A."/>
            <person name="Naranjo H.D."/>
            <person name="Lebbe L."/>
            <person name="Cnockaert M."/>
            <person name="Krigas N."/>
            <person name="Grigoriadou K."/>
            <person name="Maloupa E."/>
            <person name="Willems A."/>
        </authorList>
    </citation>
    <scope>NUCLEOTIDE SEQUENCE [LARGE SCALE GENOMIC DNA]</scope>
    <source>
        <strain evidence="3">LMG 31159</strain>
    </source>
</reference>
<name>A0ABS5EDD4_9PROT</name>